<dbReference type="KEGG" id="dfa:DFA_07863"/>
<dbReference type="SUPFAM" id="SSF50494">
    <property type="entry name" value="Trypsin-like serine proteases"/>
    <property type="match status" value="1"/>
</dbReference>
<accession>F4Q3R7</accession>
<dbReference type="OrthoDB" id="2130667at2759"/>
<dbReference type="EMBL" id="GL883021">
    <property type="protein sequence ID" value="EGG16883.1"/>
    <property type="molecule type" value="Genomic_DNA"/>
</dbReference>
<evidence type="ECO:0000313" key="1">
    <source>
        <dbReference type="EMBL" id="EGG16883.1"/>
    </source>
</evidence>
<gene>
    <name evidence="1" type="ORF">DFA_07863</name>
</gene>
<reference evidence="2" key="1">
    <citation type="journal article" date="2011" name="Genome Res.">
        <title>Phylogeny-wide analysis of social amoeba genomes highlights ancient origins for complex intercellular communication.</title>
        <authorList>
            <person name="Heidel A.J."/>
            <person name="Lawal H.M."/>
            <person name="Felder M."/>
            <person name="Schilde C."/>
            <person name="Helps N.R."/>
            <person name="Tunggal B."/>
            <person name="Rivero F."/>
            <person name="John U."/>
            <person name="Schleicher M."/>
            <person name="Eichinger L."/>
            <person name="Platzer M."/>
            <person name="Noegel A.A."/>
            <person name="Schaap P."/>
            <person name="Gloeckner G."/>
        </authorList>
    </citation>
    <scope>NUCLEOTIDE SEQUENCE [LARGE SCALE GENOMIC DNA]</scope>
    <source>
        <strain evidence="2">SH3</strain>
    </source>
</reference>
<proteinExistence type="predicted"/>
<dbReference type="RefSeq" id="XP_004355357.1">
    <property type="nucleotide sequence ID" value="XM_004355305.1"/>
</dbReference>
<organism evidence="1 2">
    <name type="scientific">Cavenderia fasciculata</name>
    <name type="common">Slime mold</name>
    <name type="synonym">Dictyostelium fasciculatum</name>
    <dbReference type="NCBI Taxonomy" id="261658"/>
    <lineage>
        <taxon>Eukaryota</taxon>
        <taxon>Amoebozoa</taxon>
        <taxon>Evosea</taxon>
        <taxon>Eumycetozoa</taxon>
        <taxon>Dictyostelia</taxon>
        <taxon>Acytosteliales</taxon>
        <taxon>Cavenderiaceae</taxon>
        <taxon>Cavenderia</taxon>
    </lineage>
</organism>
<keyword evidence="2" id="KW-1185">Reference proteome</keyword>
<dbReference type="OMA" id="ICINNPA"/>
<name>F4Q3R7_CACFS</name>
<dbReference type="GeneID" id="14868772"/>
<evidence type="ECO:0008006" key="3">
    <source>
        <dbReference type="Google" id="ProtNLM"/>
    </source>
</evidence>
<evidence type="ECO:0000313" key="2">
    <source>
        <dbReference type="Proteomes" id="UP000007797"/>
    </source>
</evidence>
<dbReference type="InterPro" id="IPR043504">
    <property type="entry name" value="Peptidase_S1_PA_chymotrypsin"/>
</dbReference>
<dbReference type="Proteomes" id="UP000007797">
    <property type="component" value="Unassembled WGS sequence"/>
</dbReference>
<dbReference type="Pfam" id="PF13365">
    <property type="entry name" value="Trypsin_2"/>
    <property type="match status" value="1"/>
</dbReference>
<sequence>MVEWYCATGFLVGPKQVMTCYNAIRPIRLVNGKEYKLDQVYIYFEENATIDEELDLSEIEGERGVYKLLPLDRMVDQYFVEKMVIEEIQIEWNYLNDFAVLEFVPDKVPPNIQYLVPSYHQQIKEFQYIHVFGYPDDTSREQFKEYYHNRDEYNNKKVDLYNQVKRDTRFFQRKIVSVSNSGTLASDNTPLSMGTHRCLTLGGMSGGPIATDQSGSNKFVAMHLGRFKSIDHAFSICINNPAFVYNYFRHVATNQQFIIQHGLEQYKQYYDQIKLNHPKGNEW</sequence>
<dbReference type="Gene3D" id="2.40.10.10">
    <property type="entry name" value="Trypsin-like serine proteases"/>
    <property type="match status" value="2"/>
</dbReference>
<dbReference type="InterPro" id="IPR009003">
    <property type="entry name" value="Peptidase_S1_PA"/>
</dbReference>
<protein>
    <recommendedName>
        <fullName evidence="3">Peptidase S1 domain-containing protein</fullName>
    </recommendedName>
</protein>
<dbReference type="AlphaFoldDB" id="F4Q3R7"/>